<evidence type="ECO:0000313" key="2">
    <source>
        <dbReference type="Proteomes" id="UP000051020"/>
    </source>
</evidence>
<gene>
    <name evidence="1" type="ORF">FD24_GL003041</name>
</gene>
<dbReference type="PANTHER" id="PTHR37417">
    <property type="entry name" value="67 KDA MYOSIN-CROSS-REACTIVE ANTIGEN FAMILY PROTEIN (AFU_ORTHOLOGUE AFUA_5G09970)"/>
    <property type="match status" value="1"/>
</dbReference>
<comment type="caution">
    <text evidence="1">The sequence shown here is derived from an EMBL/GenBank/DDBJ whole genome shotgun (WGS) entry which is preliminary data.</text>
</comment>
<name>A0A837RCB8_LACPE</name>
<protein>
    <recommendedName>
        <fullName evidence="3">Linoleate isomerase</fullName>
    </recommendedName>
</protein>
<sequence length="569" mass="64836">MGALFMVKSKAIMIGAGLSNMAAAVYLIQDGHWDGKDIKFYGVDMHGANDGGATTDFTNEYWNKNHPMENTTGYVARGGRMLNYRTYVDLMDLLDRIPSVTEPGMTAAEDTRDFDAKHRTYDIARLMQGGKGIINAGKLGFNNKDRTLLTKLIMMPDSEETKLDNVSIAEYFKDDPHMFQTNFWYMWETTFAFRTQSSAQELRRYMHQMIYEFTQIEHLVGVNRTRYNQFESMILPLIKYLQGQGVTFIDNKIVKDWQFKDTPMQDEITVTGLVIEDAQTGETEEVEVDDDTAVIFTNGSITDSATMGDYNTPAPENMDYGVSASLWKKATERFYNLGTPDKFFNDRNASEWVSFTLTTKNHLFLNEIVRITTQEPGNALNSFLSTTPITPLNQKDVNMSIVVHHQPHFTTQQPNETVLWGYFLYPRRQGEFVNKPYIKMTGKEMAQELIGQLSKVDPGPGNIKDKEKEILDSIINNIPVYMPYASALFNNRAKSDRPEVLPKHSTNLAFTGEFAEQPYQMIFTEQSAVRSGEIAAYHFAGVPMDNLVKTPRYDKDPKTLLKATKKMFD</sequence>
<dbReference type="InterPro" id="IPR036188">
    <property type="entry name" value="FAD/NAD-bd_sf"/>
</dbReference>
<organism evidence="1 2">
    <name type="scientific">Lactiplantibacillus pentosus DSM 20314</name>
    <dbReference type="NCBI Taxonomy" id="1423791"/>
    <lineage>
        <taxon>Bacteria</taxon>
        <taxon>Bacillati</taxon>
        <taxon>Bacillota</taxon>
        <taxon>Bacilli</taxon>
        <taxon>Lactobacillales</taxon>
        <taxon>Lactobacillaceae</taxon>
        <taxon>Lactiplantibacillus</taxon>
    </lineage>
</organism>
<dbReference type="Proteomes" id="UP000051020">
    <property type="component" value="Unassembled WGS sequence"/>
</dbReference>
<dbReference type="GO" id="GO:0071949">
    <property type="term" value="F:FAD binding"/>
    <property type="evidence" value="ECO:0007669"/>
    <property type="project" value="InterPro"/>
</dbReference>
<dbReference type="InterPro" id="IPR010354">
    <property type="entry name" value="Oleate_hydratase"/>
</dbReference>
<dbReference type="PANTHER" id="PTHR37417:SF2">
    <property type="entry name" value="67 KDA MYOSIN-CROSS-REACTIVE ANTIGEN FAMILY PROTEIN (AFU_ORTHOLOGUE AFUA_5G09970)"/>
    <property type="match status" value="1"/>
</dbReference>
<dbReference type="AlphaFoldDB" id="A0A837RCB8"/>
<dbReference type="Pfam" id="PF06100">
    <property type="entry name" value="MCRA"/>
    <property type="match status" value="1"/>
</dbReference>
<dbReference type="GO" id="GO:0050151">
    <property type="term" value="F:oleate hydratase activity"/>
    <property type="evidence" value="ECO:0007669"/>
    <property type="project" value="InterPro"/>
</dbReference>
<accession>A0A837RCB8</accession>
<dbReference type="Gene3D" id="3.50.50.60">
    <property type="entry name" value="FAD/NAD(P)-binding domain"/>
    <property type="match status" value="3"/>
</dbReference>
<dbReference type="GO" id="GO:0006631">
    <property type="term" value="P:fatty acid metabolic process"/>
    <property type="evidence" value="ECO:0007669"/>
    <property type="project" value="InterPro"/>
</dbReference>
<dbReference type="NCBIfam" id="NF010584">
    <property type="entry name" value="PRK13977.1"/>
    <property type="match status" value="1"/>
</dbReference>
<reference evidence="1 2" key="1">
    <citation type="journal article" date="2015" name="Genome Announc.">
        <title>Expanding the biotechnology potential of lactobacilli through comparative genomics of 213 strains and associated genera.</title>
        <authorList>
            <person name="Sun Z."/>
            <person name="Harris H.M."/>
            <person name="McCann A."/>
            <person name="Guo C."/>
            <person name="Argimon S."/>
            <person name="Zhang W."/>
            <person name="Yang X."/>
            <person name="Jeffery I.B."/>
            <person name="Cooney J.C."/>
            <person name="Kagawa T.F."/>
            <person name="Liu W."/>
            <person name="Song Y."/>
            <person name="Salvetti E."/>
            <person name="Wrobel A."/>
            <person name="Rasinkangas P."/>
            <person name="Parkhill J."/>
            <person name="Rea M.C."/>
            <person name="O'Sullivan O."/>
            <person name="Ritari J."/>
            <person name="Douillard F.P."/>
            <person name="Paul Ross R."/>
            <person name="Yang R."/>
            <person name="Briner A.E."/>
            <person name="Felis G.E."/>
            <person name="de Vos W.M."/>
            <person name="Barrangou R."/>
            <person name="Klaenhammer T.R."/>
            <person name="Caufield P.W."/>
            <person name="Cui Y."/>
            <person name="Zhang H."/>
            <person name="O'Toole P.W."/>
        </authorList>
    </citation>
    <scope>NUCLEOTIDE SEQUENCE [LARGE SCALE GENOMIC DNA]</scope>
    <source>
        <strain evidence="1 2">DSM 20314</strain>
    </source>
</reference>
<proteinExistence type="predicted"/>
<dbReference type="EMBL" id="AZCU01000007">
    <property type="protein sequence ID" value="KRK25548.1"/>
    <property type="molecule type" value="Genomic_DNA"/>
</dbReference>
<dbReference type="SUPFAM" id="SSF51905">
    <property type="entry name" value="FAD/NAD(P)-binding domain"/>
    <property type="match status" value="1"/>
</dbReference>
<evidence type="ECO:0008006" key="3">
    <source>
        <dbReference type="Google" id="ProtNLM"/>
    </source>
</evidence>
<evidence type="ECO:0000313" key="1">
    <source>
        <dbReference type="EMBL" id="KRK25548.1"/>
    </source>
</evidence>